<dbReference type="InterPro" id="IPR036388">
    <property type="entry name" value="WH-like_DNA-bd_sf"/>
</dbReference>
<dbReference type="EMBL" id="CP017786">
    <property type="protein sequence ID" value="AOZ87579.1"/>
    <property type="molecule type" value="Genomic_DNA"/>
</dbReference>
<evidence type="ECO:0000313" key="3">
    <source>
        <dbReference type="EMBL" id="MCY9576140.1"/>
    </source>
</evidence>
<gene>
    <name evidence="2" type="ORF">BK049_02025</name>
    <name evidence="3" type="ORF">M5W27_09850</name>
</gene>
<evidence type="ECO:0000313" key="2">
    <source>
        <dbReference type="EMBL" id="AOZ87579.1"/>
    </source>
</evidence>
<dbReference type="SUPFAM" id="SSF46785">
    <property type="entry name" value="Winged helix' DNA-binding domain"/>
    <property type="match status" value="1"/>
</dbReference>
<dbReference type="Gene3D" id="1.10.10.10">
    <property type="entry name" value="Winged helix-like DNA-binding domain superfamily/Winged helix DNA-binding domain"/>
    <property type="match status" value="1"/>
</dbReference>
<dbReference type="Proteomes" id="UP000177709">
    <property type="component" value="Chromosome"/>
</dbReference>
<keyword evidence="5" id="KW-1185">Reference proteome</keyword>
<evidence type="ECO:0000313" key="4">
    <source>
        <dbReference type="Proteomes" id="UP000177709"/>
    </source>
</evidence>
<evidence type="ECO:0000259" key="1">
    <source>
        <dbReference type="Pfam" id="PF03551"/>
    </source>
</evidence>
<evidence type="ECO:0000313" key="5">
    <source>
        <dbReference type="Proteomes" id="UP001527057"/>
    </source>
</evidence>
<organism evidence="2 4">
    <name type="scientific">Bacillus xiamenensis</name>
    <dbReference type="NCBI Taxonomy" id="1178537"/>
    <lineage>
        <taxon>Bacteria</taxon>
        <taxon>Bacillati</taxon>
        <taxon>Bacillota</taxon>
        <taxon>Bacilli</taxon>
        <taxon>Bacillales</taxon>
        <taxon>Bacillaceae</taxon>
        <taxon>Bacillus</taxon>
    </lineage>
</organism>
<name>A0AAC9NBJ1_9BACI</name>
<dbReference type="EMBL" id="JAMDMH010000018">
    <property type="protein sequence ID" value="MCY9576140.1"/>
    <property type="molecule type" value="Genomic_DNA"/>
</dbReference>
<protein>
    <submittedName>
        <fullName evidence="2">PadR family transcriptional regulator</fullName>
    </submittedName>
</protein>
<dbReference type="RefSeq" id="WP_008359403.1">
    <property type="nucleotide sequence ID" value="NZ_AMSH01000038.1"/>
</dbReference>
<dbReference type="Proteomes" id="UP001527057">
    <property type="component" value="Unassembled WGS sequence"/>
</dbReference>
<dbReference type="InterPro" id="IPR005149">
    <property type="entry name" value="Tscrpt_reg_PadR_N"/>
</dbReference>
<dbReference type="PANTHER" id="PTHR33169">
    <property type="entry name" value="PADR-FAMILY TRANSCRIPTIONAL REGULATOR"/>
    <property type="match status" value="1"/>
</dbReference>
<reference evidence="2 4" key="1">
    <citation type="submission" date="2016-10" db="EMBL/GenBank/DDBJ databases">
        <title>Whole genome sequence of hyper active fibrinolysis bacterium Bacillus pumilus strain VV3 isolated from fermented rice.</title>
        <authorList>
            <person name="Mariadas V.A."/>
            <person name="Vijayaraghavan P."/>
            <person name="Dhandapani V."/>
        </authorList>
    </citation>
    <scope>NUCLEOTIDE SEQUENCE [LARGE SCALE GENOMIC DNA]</scope>
    <source>
        <strain evidence="2 4">VV3</strain>
    </source>
</reference>
<feature type="domain" description="Transcription regulator PadR N-terminal" evidence="1">
    <location>
        <begin position="16"/>
        <end position="87"/>
    </location>
</feature>
<dbReference type="AlphaFoldDB" id="A0AAC9NBJ1"/>
<sequence>MTQSTQMLKGILEGCLLSIISEGDIYGYEMTKKLAHYGFDQISEGSIYPILLRMQKEQLVSTVTKASTSGPKRKYYMLTQAGEQALTDFIARWDELSESVERLLHKGK</sequence>
<dbReference type="PANTHER" id="PTHR33169:SF25">
    <property type="entry name" value="DNA-BINDING PROTEIN YIZB-RELATED"/>
    <property type="match status" value="1"/>
</dbReference>
<dbReference type="KEGG" id="bxi:BK049_02025"/>
<reference evidence="3 5" key="2">
    <citation type="submission" date="2022-05" db="EMBL/GenBank/DDBJ databases">
        <title>Genome Sequencing of Bee-Associated Microbes.</title>
        <authorList>
            <person name="Dunlap C."/>
        </authorList>
    </citation>
    <scope>NUCLEOTIDE SEQUENCE [LARGE SCALE GENOMIC DNA]</scope>
    <source>
        <strain evidence="3 5">CBP-1093</strain>
    </source>
</reference>
<dbReference type="Pfam" id="PF03551">
    <property type="entry name" value="PadR"/>
    <property type="match status" value="1"/>
</dbReference>
<proteinExistence type="predicted"/>
<dbReference type="InterPro" id="IPR036390">
    <property type="entry name" value="WH_DNA-bd_sf"/>
</dbReference>
<dbReference type="InterPro" id="IPR052509">
    <property type="entry name" value="Metal_resp_DNA-bind_regulator"/>
</dbReference>
<accession>A0AAC9NBJ1</accession>